<dbReference type="EMBL" id="OV121138">
    <property type="protein sequence ID" value="CAH0561494.1"/>
    <property type="molecule type" value="Genomic_DNA"/>
</dbReference>
<name>A0A9P0FL26_BRAAE</name>
<dbReference type="AlphaFoldDB" id="A0A9P0FL26"/>
<accession>A0A9P0FL26</accession>
<comment type="cofactor">
    <cofactor evidence="1">
        <name>Ca(2+)</name>
        <dbReference type="ChEBI" id="CHEBI:29108"/>
    </cofactor>
</comment>
<dbReference type="PANTHER" id="PTHR45953">
    <property type="entry name" value="IDURONATE 2-SULFATASE"/>
    <property type="match status" value="1"/>
</dbReference>
<reference evidence="9" key="1">
    <citation type="submission" date="2021-12" db="EMBL/GenBank/DDBJ databases">
        <authorList>
            <person name="King R."/>
        </authorList>
    </citation>
    <scope>NUCLEOTIDE SEQUENCE</scope>
</reference>
<evidence type="ECO:0000256" key="3">
    <source>
        <dbReference type="ARBA" id="ARBA00022723"/>
    </source>
</evidence>
<evidence type="ECO:0000313" key="10">
    <source>
        <dbReference type="Proteomes" id="UP001154078"/>
    </source>
</evidence>
<evidence type="ECO:0000256" key="1">
    <source>
        <dbReference type="ARBA" id="ARBA00001913"/>
    </source>
</evidence>
<keyword evidence="4 7" id="KW-0732">Signal</keyword>
<dbReference type="InterPro" id="IPR000917">
    <property type="entry name" value="Sulfatase_N"/>
</dbReference>
<dbReference type="Pfam" id="PF00884">
    <property type="entry name" value="Sulfatase"/>
    <property type="match status" value="1"/>
</dbReference>
<dbReference type="Proteomes" id="UP001154078">
    <property type="component" value="Chromosome 7"/>
</dbReference>
<evidence type="ECO:0000256" key="2">
    <source>
        <dbReference type="ARBA" id="ARBA00008779"/>
    </source>
</evidence>
<proteinExistence type="inferred from homology"/>
<dbReference type="InterPro" id="IPR017850">
    <property type="entry name" value="Alkaline_phosphatase_core_sf"/>
</dbReference>
<feature type="domain" description="Sulfatase N-terminal" evidence="8">
    <location>
        <begin position="21"/>
        <end position="370"/>
    </location>
</feature>
<keyword evidence="6" id="KW-0106">Calcium</keyword>
<evidence type="ECO:0000256" key="5">
    <source>
        <dbReference type="ARBA" id="ARBA00022801"/>
    </source>
</evidence>
<keyword evidence="10" id="KW-1185">Reference proteome</keyword>
<evidence type="ECO:0000313" key="9">
    <source>
        <dbReference type="EMBL" id="CAH0561494.1"/>
    </source>
</evidence>
<feature type="signal peptide" evidence="7">
    <location>
        <begin position="1"/>
        <end position="18"/>
    </location>
</feature>
<evidence type="ECO:0000259" key="8">
    <source>
        <dbReference type="Pfam" id="PF00884"/>
    </source>
</evidence>
<dbReference type="GO" id="GO:0046872">
    <property type="term" value="F:metal ion binding"/>
    <property type="evidence" value="ECO:0007669"/>
    <property type="project" value="UniProtKB-KW"/>
</dbReference>
<dbReference type="InterPro" id="IPR035874">
    <property type="entry name" value="IDS"/>
</dbReference>
<sequence length="509" mass="59202">MFSYKLLFLLFFAQKVVLKKPNVLFIVVDDLRPNLGCYNYKNAYTPNIDKLAKSSFVFNNVFAQQALCAPSRNSFLTSRRPDSLKLYDFYSYWRDVAGNFTTFPQHFKENGYYTKSVGKIFHPGVTSNYTDDFPLSWSEIPFHPKSEKYKNAAVCPNKDGTLGKNLICPVWVDNQPSQTLPDMESLKEAVSFISDYKKNDPYFLAVGFHKPHVPFRFPIEYLKYHPLEKIELPQNRWRPSLLPTVAWNPWNDLRRRDDMKLLNISYPFGPMPDKITKKIIQSYNSATTYIDDLIGKLIKHVDKNTITVITADHGWSMGEHGEFSKFSNFQTATKVPLIINIPNLLQNTIYIDNFVELVDIFPSLVDITGVSKPLELCPFGTKMELCTEGRSFVRLLKDKPIKKKTLSKTAIFTQYPRPSTYPQKKPDSDRPTLKDIKIMGYSIKTPKFRYSEWIKFNQNFTVDWNTIYGKELYDITIDPEENMNLIGHPELSNIEKRLQVKLRLGWRYV</sequence>
<dbReference type="InterPro" id="IPR024607">
    <property type="entry name" value="Sulfatase_CS"/>
</dbReference>
<keyword evidence="5" id="KW-0378">Hydrolase</keyword>
<dbReference type="OrthoDB" id="96314at2759"/>
<dbReference type="GO" id="GO:0004423">
    <property type="term" value="F:iduronate-2-sulfatase activity"/>
    <property type="evidence" value="ECO:0007669"/>
    <property type="project" value="InterPro"/>
</dbReference>
<keyword evidence="3" id="KW-0479">Metal-binding</keyword>
<dbReference type="SUPFAM" id="SSF53649">
    <property type="entry name" value="Alkaline phosphatase-like"/>
    <property type="match status" value="1"/>
</dbReference>
<evidence type="ECO:0000256" key="6">
    <source>
        <dbReference type="ARBA" id="ARBA00022837"/>
    </source>
</evidence>
<organism evidence="9 10">
    <name type="scientific">Brassicogethes aeneus</name>
    <name type="common">Rape pollen beetle</name>
    <name type="synonym">Meligethes aeneus</name>
    <dbReference type="NCBI Taxonomy" id="1431903"/>
    <lineage>
        <taxon>Eukaryota</taxon>
        <taxon>Metazoa</taxon>
        <taxon>Ecdysozoa</taxon>
        <taxon>Arthropoda</taxon>
        <taxon>Hexapoda</taxon>
        <taxon>Insecta</taxon>
        <taxon>Pterygota</taxon>
        <taxon>Neoptera</taxon>
        <taxon>Endopterygota</taxon>
        <taxon>Coleoptera</taxon>
        <taxon>Polyphaga</taxon>
        <taxon>Cucujiformia</taxon>
        <taxon>Nitidulidae</taxon>
        <taxon>Meligethinae</taxon>
        <taxon>Brassicogethes</taxon>
    </lineage>
</organism>
<protein>
    <recommendedName>
        <fullName evidence="8">Sulfatase N-terminal domain-containing protein</fullName>
    </recommendedName>
</protein>
<dbReference type="PROSITE" id="PS00149">
    <property type="entry name" value="SULFATASE_2"/>
    <property type="match status" value="1"/>
</dbReference>
<comment type="similarity">
    <text evidence="2">Belongs to the sulfatase family.</text>
</comment>
<dbReference type="Gene3D" id="3.40.720.10">
    <property type="entry name" value="Alkaline Phosphatase, subunit A"/>
    <property type="match status" value="1"/>
</dbReference>
<dbReference type="PANTHER" id="PTHR45953:SF1">
    <property type="entry name" value="IDURONATE 2-SULFATASE"/>
    <property type="match status" value="1"/>
</dbReference>
<gene>
    <name evidence="9" type="ORF">MELIAE_LOCUS11007</name>
</gene>
<feature type="chain" id="PRO_5040381052" description="Sulfatase N-terminal domain-containing protein" evidence="7">
    <location>
        <begin position="19"/>
        <end position="509"/>
    </location>
</feature>
<dbReference type="CDD" id="cd16030">
    <property type="entry name" value="iduronate-2-sulfatase"/>
    <property type="match status" value="1"/>
</dbReference>
<evidence type="ECO:0000256" key="4">
    <source>
        <dbReference type="ARBA" id="ARBA00022729"/>
    </source>
</evidence>
<dbReference type="GO" id="GO:0005737">
    <property type="term" value="C:cytoplasm"/>
    <property type="evidence" value="ECO:0007669"/>
    <property type="project" value="TreeGrafter"/>
</dbReference>
<evidence type="ECO:0000256" key="7">
    <source>
        <dbReference type="SAM" id="SignalP"/>
    </source>
</evidence>